<protein>
    <recommendedName>
        <fullName evidence="3">PH domain-containing protein</fullName>
    </recommendedName>
</protein>
<dbReference type="Proteomes" id="UP000193560">
    <property type="component" value="Unassembled WGS sequence"/>
</dbReference>
<dbReference type="PROSITE" id="PS50003">
    <property type="entry name" value="PH_DOMAIN"/>
    <property type="match status" value="1"/>
</dbReference>
<dbReference type="InterPro" id="IPR046869">
    <property type="entry name" value="SLM1/RGC1-like_PH"/>
</dbReference>
<dbReference type="STRING" id="90262.A0A1X2IJN5"/>
<comment type="caution">
    <text evidence="4">The sequence shown here is derived from an EMBL/GenBank/DDBJ whole genome shotgun (WGS) entry which is preliminary data.</text>
</comment>
<evidence type="ECO:0000313" key="5">
    <source>
        <dbReference type="Proteomes" id="UP000193560"/>
    </source>
</evidence>
<keyword evidence="5" id="KW-1185">Reference proteome</keyword>
<dbReference type="PANTHER" id="PTHR31941:SF1">
    <property type="entry name" value="CYTOSKELETAL SIGNALING PROTEIN SLM1"/>
    <property type="match status" value="1"/>
</dbReference>
<feature type="region of interest" description="Disordered" evidence="2">
    <location>
        <begin position="89"/>
        <end position="110"/>
    </location>
</feature>
<dbReference type="SUPFAM" id="SSF103657">
    <property type="entry name" value="BAR/IMD domain-like"/>
    <property type="match status" value="1"/>
</dbReference>
<dbReference type="InterPro" id="IPR027267">
    <property type="entry name" value="AH/BAR_dom_sf"/>
</dbReference>
<dbReference type="SUPFAM" id="SSF50729">
    <property type="entry name" value="PH domain-like"/>
    <property type="match status" value="1"/>
</dbReference>
<reference evidence="4 5" key="1">
    <citation type="submission" date="2016-07" db="EMBL/GenBank/DDBJ databases">
        <title>Pervasive Adenine N6-methylation of Active Genes in Fungi.</title>
        <authorList>
            <consortium name="DOE Joint Genome Institute"/>
            <person name="Mondo S.J."/>
            <person name="Dannebaum R.O."/>
            <person name="Kuo R.C."/>
            <person name="Labutti K."/>
            <person name="Haridas S."/>
            <person name="Kuo A."/>
            <person name="Salamov A."/>
            <person name="Ahrendt S.R."/>
            <person name="Lipzen A."/>
            <person name="Sullivan W."/>
            <person name="Andreopoulos W.B."/>
            <person name="Clum A."/>
            <person name="Lindquist E."/>
            <person name="Daum C."/>
            <person name="Ramamoorthy G.K."/>
            <person name="Gryganskyi A."/>
            <person name="Culley D."/>
            <person name="Magnuson J.K."/>
            <person name="James T.Y."/>
            <person name="O'Malley M.A."/>
            <person name="Stajich J.E."/>
            <person name="Spatafora J.W."/>
            <person name="Visel A."/>
            <person name="Grigoriev I.V."/>
        </authorList>
    </citation>
    <scope>NUCLEOTIDE SEQUENCE [LARGE SCALE GENOMIC DNA]</scope>
    <source>
        <strain evidence="4 5">NRRL 1336</strain>
    </source>
</reference>
<dbReference type="Gene3D" id="2.30.29.30">
    <property type="entry name" value="Pleckstrin-homology domain (PH domain)/Phosphotyrosine-binding domain (PTB)"/>
    <property type="match status" value="1"/>
</dbReference>
<dbReference type="Pfam" id="PF20400">
    <property type="entry name" value="BAR_4"/>
    <property type="match status" value="1"/>
</dbReference>
<feature type="compositionally biased region" description="Polar residues" evidence="2">
    <location>
        <begin position="595"/>
        <end position="607"/>
    </location>
</feature>
<accession>A0A1X2IJN5</accession>
<dbReference type="OrthoDB" id="5598057at2759"/>
<dbReference type="InterPro" id="IPR046868">
    <property type="entry name" value="BAR_4"/>
</dbReference>
<feature type="compositionally biased region" description="Low complexity" evidence="2">
    <location>
        <begin position="10"/>
        <end position="24"/>
    </location>
</feature>
<dbReference type="AlphaFoldDB" id="A0A1X2IJN5"/>
<feature type="region of interest" description="Disordered" evidence="2">
    <location>
        <begin position="1"/>
        <end position="60"/>
    </location>
</feature>
<evidence type="ECO:0000256" key="1">
    <source>
        <dbReference type="ARBA" id="ARBA00022553"/>
    </source>
</evidence>
<feature type="compositionally biased region" description="Low complexity" evidence="2">
    <location>
        <begin position="624"/>
        <end position="661"/>
    </location>
</feature>
<feature type="compositionally biased region" description="Basic and acidic residues" evidence="2">
    <location>
        <begin position="662"/>
        <end position="689"/>
    </location>
</feature>
<feature type="compositionally biased region" description="Basic and acidic residues" evidence="2">
    <location>
        <begin position="697"/>
        <end position="707"/>
    </location>
</feature>
<dbReference type="EMBL" id="MCGE01000009">
    <property type="protein sequence ID" value="ORZ17764.1"/>
    <property type="molecule type" value="Genomic_DNA"/>
</dbReference>
<evidence type="ECO:0000259" key="3">
    <source>
        <dbReference type="PROSITE" id="PS50003"/>
    </source>
</evidence>
<dbReference type="SMART" id="SM00233">
    <property type="entry name" value="PH"/>
    <property type="match status" value="1"/>
</dbReference>
<feature type="domain" description="PH" evidence="3">
    <location>
        <begin position="402"/>
        <end position="510"/>
    </location>
</feature>
<dbReference type="InterPro" id="IPR001849">
    <property type="entry name" value="PH_domain"/>
</dbReference>
<dbReference type="PANTHER" id="PTHR31941">
    <property type="entry name" value="CYTOSKELETAL SIGNALING PROTEIN SLM1"/>
    <property type="match status" value="1"/>
</dbReference>
<gene>
    <name evidence="4" type="ORF">BCR42DRAFT_412468</name>
</gene>
<dbReference type="Pfam" id="PF20399">
    <property type="entry name" value="PH_20"/>
    <property type="match status" value="1"/>
</dbReference>
<sequence>MRSSARYQPSSSHATSSTSDYVSSKNLPHLPRGVRVPKLHATNQSKPLPPGEWQEENENDDTSRMQLMIPGQQGGGGPRRELQPFHAGASRLSQKTQDQEPPPIFASQPKRGLTLKRPTKVQQQIYRMSGGIEPVDLLCDRLNVWRLALKDMNHMFKNMMDVESKAANGYATSNKPLAIPFRESNNQFLQSGGVQDVWIAYRNYTLEKSMMHHEYVGYLRSAVVPSLSNLQNDIQNFIKSIEKDPCLRSSILYNARQEADSMVNHLDTAIKYVYHSSDRVTASEDPALLNLGVIQSFRTLYNQENNLHENVIQLQREAATVEQRIFGSLHIVTKNWEEFCIEHRMDAKTIVGKVSATFGNILPNSDWNEFVRRNQFQLVNEKAVYKTDSDMTYANQSNDLCIPAKVNFLNRKTAFKKWKEGLYVLTPCGYLHGFKNARHFETDPLSPELSLFLPNATVSATDEQAEDLCFQIAMGRKKRMSLGGQKVYIFQANDESDLADWYSEAQRLSQVNAEHEVMDMEVVPPALPGMEPHEREQEYADNERLALAAGGSGQQSNRLIGQGDEENEQGGGGAQQQQDRTMMESSDDDDHYDSNAKQTASGNNLSTAAVLPESPRLQRYQPASSSSPSQRQKSKSPLSNKFPIASPASPTSASAAGTHTPTADKDDGATTDASTKDLYPESNGRRGVGDDNDDDEFVQKYNDKLIVDDEEEDANDKNKSTAFTSGNDGFVPRTSRIKEVL</sequence>
<evidence type="ECO:0000313" key="4">
    <source>
        <dbReference type="EMBL" id="ORZ17764.1"/>
    </source>
</evidence>
<name>A0A1X2IJN5_9FUNG</name>
<feature type="region of interest" description="Disordered" evidence="2">
    <location>
        <begin position="550"/>
        <end position="741"/>
    </location>
</feature>
<evidence type="ECO:0000256" key="2">
    <source>
        <dbReference type="SAM" id="MobiDB-lite"/>
    </source>
</evidence>
<dbReference type="InterPro" id="IPR011993">
    <property type="entry name" value="PH-like_dom_sf"/>
</dbReference>
<organism evidence="4 5">
    <name type="scientific">Absidia repens</name>
    <dbReference type="NCBI Taxonomy" id="90262"/>
    <lineage>
        <taxon>Eukaryota</taxon>
        <taxon>Fungi</taxon>
        <taxon>Fungi incertae sedis</taxon>
        <taxon>Mucoromycota</taxon>
        <taxon>Mucoromycotina</taxon>
        <taxon>Mucoromycetes</taxon>
        <taxon>Mucorales</taxon>
        <taxon>Cunninghamellaceae</taxon>
        <taxon>Absidia</taxon>
    </lineage>
</organism>
<keyword evidence="1" id="KW-0597">Phosphoprotein</keyword>
<proteinExistence type="predicted"/>